<feature type="domain" description="Fe-containing alcohol dehydrogenase-like C-terminal" evidence="4">
    <location>
        <begin position="189"/>
        <end position="381"/>
    </location>
</feature>
<proteinExistence type="inferred from homology"/>
<protein>
    <submittedName>
        <fullName evidence="5">Iron-containing alcohol dehydrogenase</fullName>
    </submittedName>
</protein>
<evidence type="ECO:0000256" key="2">
    <source>
        <dbReference type="ARBA" id="ARBA00023002"/>
    </source>
</evidence>
<dbReference type="Pfam" id="PF00465">
    <property type="entry name" value="Fe-ADH"/>
    <property type="match status" value="1"/>
</dbReference>
<dbReference type="InterPro" id="IPR039697">
    <property type="entry name" value="Alcohol_dehydrogenase_Fe"/>
</dbReference>
<comment type="similarity">
    <text evidence="1">Belongs to the iron-containing alcohol dehydrogenase family.</text>
</comment>
<dbReference type="Gene3D" id="3.40.50.1970">
    <property type="match status" value="1"/>
</dbReference>
<dbReference type="PANTHER" id="PTHR11496">
    <property type="entry name" value="ALCOHOL DEHYDROGENASE"/>
    <property type="match status" value="1"/>
</dbReference>
<dbReference type="InterPro" id="IPR001670">
    <property type="entry name" value="ADH_Fe/GldA"/>
</dbReference>
<reference evidence="5" key="1">
    <citation type="journal article" date="2020" name="mSystems">
        <title>Genome- and Community-Level Interaction Insights into Carbon Utilization and Element Cycling Functions of Hydrothermarchaeota in Hydrothermal Sediment.</title>
        <authorList>
            <person name="Zhou Z."/>
            <person name="Liu Y."/>
            <person name="Xu W."/>
            <person name="Pan J."/>
            <person name="Luo Z.H."/>
            <person name="Li M."/>
        </authorList>
    </citation>
    <scope>NUCLEOTIDE SEQUENCE [LARGE SCALE GENOMIC DNA]</scope>
    <source>
        <strain evidence="5">SpSt-82</strain>
    </source>
</reference>
<dbReference type="CDD" id="cd08551">
    <property type="entry name" value="Fe-ADH"/>
    <property type="match status" value="1"/>
</dbReference>
<sequence length="382" mass="41734">MQESFAFRLPQEIYFGPGEGRRVGEHLERFGKRPLVVVGQRFARESGILEDVLGSLARYGLEPVVFSGVPPEPTLEVVDEGIRMAREAQCDSVVALGGGSVLDCGKAVAGVLPNGESVVPYFEGAPLTRPGLPWIALPTTAGTGSEMTNNAVLTDATRKLKKSLRSPFLVARVAIIDPTFTHSLSPYRTAASGVDALVQAIEAYTSPRANAVTDVLALEAIRLLWEYLPQAVREGENAFFRKQVAKGSMLSAMAFANASSGACHGLAHMVGPEFAIPHGEACGLLLPPVIRFNREVLRERYRDIALCVGLQGGEYEDWGELLARAFEDFVRRVGLRTRLRDFSVPREALGRVVREERIGRSILENPRPMAPEDLQALLEEVW</sequence>
<dbReference type="GO" id="GO:0046872">
    <property type="term" value="F:metal ion binding"/>
    <property type="evidence" value="ECO:0007669"/>
    <property type="project" value="InterPro"/>
</dbReference>
<evidence type="ECO:0000256" key="1">
    <source>
        <dbReference type="ARBA" id="ARBA00007358"/>
    </source>
</evidence>
<evidence type="ECO:0000259" key="4">
    <source>
        <dbReference type="Pfam" id="PF25137"/>
    </source>
</evidence>
<dbReference type="Gene3D" id="1.20.1090.10">
    <property type="entry name" value="Dehydroquinate synthase-like - alpha domain"/>
    <property type="match status" value="1"/>
</dbReference>
<dbReference type="AlphaFoldDB" id="A0A7V4THV6"/>
<name>A0A7V4THV6_9BACT</name>
<evidence type="ECO:0000259" key="3">
    <source>
        <dbReference type="Pfam" id="PF00465"/>
    </source>
</evidence>
<accession>A0A7V4THV6</accession>
<dbReference type="SUPFAM" id="SSF56796">
    <property type="entry name" value="Dehydroquinate synthase-like"/>
    <property type="match status" value="1"/>
</dbReference>
<comment type="caution">
    <text evidence="5">The sequence shown here is derived from an EMBL/GenBank/DDBJ whole genome shotgun (WGS) entry which is preliminary data.</text>
</comment>
<dbReference type="InterPro" id="IPR056798">
    <property type="entry name" value="ADH_Fe_C"/>
</dbReference>
<gene>
    <name evidence="5" type="ORF">ENW11_09470</name>
</gene>
<dbReference type="Pfam" id="PF25137">
    <property type="entry name" value="ADH_Fe_C"/>
    <property type="match status" value="1"/>
</dbReference>
<evidence type="ECO:0000313" key="5">
    <source>
        <dbReference type="EMBL" id="HGY40017.1"/>
    </source>
</evidence>
<dbReference type="FunFam" id="3.40.50.1970:FF:000003">
    <property type="entry name" value="Alcohol dehydrogenase, iron-containing"/>
    <property type="match status" value="1"/>
</dbReference>
<organism evidence="5">
    <name type="scientific">Candidatus Caldatribacterium saccharofermentans</name>
    <dbReference type="NCBI Taxonomy" id="1454753"/>
    <lineage>
        <taxon>Bacteria</taxon>
        <taxon>Pseudomonadati</taxon>
        <taxon>Atribacterota</taxon>
        <taxon>Atribacteria</taxon>
        <taxon>Atribacterales</taxon>
        <taxon>Candidatus Caldatribacteriaceae</taxon>
        <taxon>Candidatus Caldatribacterium</taxon>
    </lineage>
</organism>
<feature type="domain" description="Alcohol dehydrogenase iron-type/glycerol dehydrogenase GldA" evidence="3">
    <location>
        <begin position="10"/>
        <end position="178"/>
    </location>
</feature>
<dbReference type="RefSeq" id="WP_017872307.1">
    <property type="nucleotide sequence ID" value="NZ_CP187957.1"/>
</dbReference>
<dbReference type="GO" id="GO:0004022">
    <property type="term" value="F:alcohol dehydrogenase (NAD+) activity"/>
    <property type="evidence" value="ECO:0007669"/>
    <property type="project" value="TreeGrafter"/>
</dbReference>
<dbReference type="EMBL" id="DTIY01000076">
    <property type="protein sequence ID" value="HGY40017.1"/>
    <property type="molecule type" value="Genomic_DNA"/>
</dbReference>
<keyword evidence="2" id="KW-0560">Oxidoreductase</keyword>
<dbReference type="PANTHER" id="PTHR11496:SF102">
    <property type="entry name" value="ALCOHOL DEHYDROGENASE 4"/>
    <property type="match status" value="1"/>
</dbReference>